<sequence length="48" mass="4976">MFALPANVNEINSAVCGNLSREVKSPSCGRCINDTGPSVYSVGVECVS</sequence>
<organism evidence="1 2">
    <name type="scientific">Geodia barretti</name>
    <name type="common">Barrett's horny sponge</name>
    <dbReference type="NCBI Taxonomy" id="519541"/>
    <lineage>
        <taxon>Eukaryota</taxon>
        <taxon>Metazoa</taxon>
        <taxon>Porifera</taxon>
        <taxon>Demospongiae</taxon>
        <taxon>Heteroscleromorpha</taxon>
        <taxon>Tetractinellida</taxon>
        <taxon>Astrophorina</taxon>
        <taxon>Geodiidae</taxon>
        <taxon>Geodia</taxon>
    </lineage>
</organism>
<proteinExistence type="predicted"/>
<reference evidence="1" key="1">
    <citation type="submission" date="2023-03" db="EMBL/GenBank/DDBJ databases">
        <authorList>
            <person name="Steffen K."/>
            <person name="Cardenas P."/>
        </authorList>
    </citation>
    <scope>NUCLEOTIDE SEQUENCE</scope>
</reference>
<dbReference type="Proteomes" id="UP001174909">
    <property type="component" value="Unassembled WGS sequence"/>
</dbReference>
<dbReference type="EMBL" id="CASHTH010003066">
    <property type="protein sequence ID" value="CAI8039817.1"/>
    <property type="molecule type" value="Genomic_DNA"/>
</dbReference>
<accession>A0AA35T2K6</accession>
<feature type="non-terminal residue" evidence="1">
    <location>
        <position position="1"/>
    </location>
</feature>
<gene>
    <name evidence="1" type="ORF">GBAR_LOCUS22191</name>
</gene>
<comment type="caution">
    <text evidence="1">The sequence shown here is derived from an EMBL/GenBank/DDBJ whole genome shotgun (WGS) entry which is preliminary data.</text>
</comment>
<protein>
    <submittedName>
        <fullName evidence="1">Uncharacterized protein</fullName>
    </submittedName>
</protein>
<evidence type="ECO:0000313" key="2">
    <source>
        <dbReference type="Proteomes" id="UP001174909"/>
    </source>
</evidence>
<keyword evidence="2" id="KW-1185">Reference proteome</keyword>
<evidence type="ECO:0000313" key="1">
    <source>
        <dbReference type="EMBL" id="CAI8039817.1"/>
    </source>
</evidence>
<dbReference type="AlphaFoldDB" id="A0AA35T2K6"/>
<name>A0AA35T2K6_GEOBA</name>